<gene>
    <name evidence="3" type="ORF">D3M95_02025</name>
</gene>
<dbReference type="STRING" id="1451189.CFAL_00370"/>
<dbReference type="PANTHER" id="PTHR43283">
    <property type="entry name" value="BETA-LACTAMASE-RELATED"/>
    <property type="match status" value="1"/>
</dbReference>
<name>A0A418Q944_9CORY</name>
<reference evidence="3 4" key="1">
    <citation type="submission" date="2018-09" db="EMBL/GenBank/DDBJ databases">
        <title>Optimization and identification of Corynebacterium falsenii FN1-14 from fish paste.</title>
        <authorList>
            <person name="Daroonpunt R."/>
            <person name="Tanasupawat S."/>
        </authorList>
    </citation>
    <scope>NUCLEOTIDE SEQUENCE [LARGE SCALE GENOMIC DNA]</scope>
    <source>
        <strain evidence="3 4">FN1-14</strain>
    </source>
</reference>
<proteinExistence type="predicted"/>
<keyword evidence="4" id="KW-1185">Reference proteome</keyword>
<dbReference type="AlphaFoldDB" id="A0A418Q944"/>
<dbReference type="OrthoDB" id="9814204at2"/>
<evidence type="ECO:0000259" key="2">
    <source>
        <dbReference type="Pfam" id="PF00144"/>
    </source>
</evidence>
<dbReference type="PANTHER" id="PTHR43283:SF7">
    <property type="entry name" value="BETA-LACTAMASE-RELATED DOMAIN-CONTAINING PROTEIN"/>
    <property type="match status" value="1"/>
</dbReference>
<accession>A0A418Q944</accession>
<organism evidence="3 4">
    <name type="scientific">Corynebacterium falsenii</name>
    <dbReference type="NCBI Taxonomy" id="108486"/>
    <lineage>
        <taxon>Bacteria</taxon>
        <taxon>Bacillati</taxon>
        <taxon>Actinomycetota</taxon>
        <taxon>Actinomycetes</taxon>
        <taxon>Mycobacteriales</taxon>
        <taxon>Corynebacteriaceae</taxon>
        <taxon>Corynebacterium</taxon>
    </lineage>
</organism>
<dbReference type="RefSeq" id="WP_119664281.1">
    <property type="nucleotide sequence ID" value="NZ_JAQPSN010000004.1"/>
</dbReference>
<dbReference type="SUPFAM" id="SSF56601">
    <property type="entry name" value="beta-lactamase/transpeptidase-like"/>
    <property type="match status" value="1"/>
</dbReference>
<evidence type="ECO:0000313" key="3">
    <source>
        <dbReference type="EMBL" id="RIX36103.1"/>
    </source>
</evidence>
<dbReference type="InterPro" id="IPR001466">
    <property type="entry name" value="Beta-lactam-related"/>
</dbReference>
<keyword evidence="3" id="KW-0378">Hydrolase</keyword>
<feature type="domain" description="Beta-lactamase-related" evidence="2">
    <location>
        <begin position="148"/>
        <end position="432"/>
    </location>
</feature>
<feature type="region of interest" description="Disordered" evidence="1">
    <location>
        <begin position="456"/>
        <end position="478"/>
    </location>
</feature>
<dbReference type="EMBL" id="QXJK01000002">
    <property type="protein sequence ID" value="RIX36103.1"/>
    <property type="molecule type" value="Genomic_DNA"/>
</dbReference>
<comment type="caution">
    <text evidence="3">The sequence shown here is derived from an EMBL/GenBank/DDBJ whole genome shotgun (WGS) entry which is preliminary data.</text>
</comment>
<evidence type="ECO:0000313" key="4">
    <source>
        <dbReference type="Proteomes" id="UP000285278"/>
    </source>
</evidence>
<dbReference type="InterPro" id="IPR012338">
    <property type="entry name" value="Beta-lactam/transpept-like"/>
</dbReference>
<dbReference type="InterPro" id="IPR050789">
    <property type="entry name" value="Diverse_Enzym_Activities"/>
</dbReference>
<sequence>MRKWVKNTLAAVGVTGIFAVATGVGLGIAAAPAAEVGTGYYAEAACATRYVLGKYNWDPDIPDNPLAGLITPARNIMEHSTSASILGLYTKRAYGVENSGCVIADTPPKYSTSVPDIDTRAEQIRATGGGVPQPTVEPSDPKRKKELDKAVEDALDVKGARAVVIMKQGAVVGEGYAKDFDANTPQLGWSMSKSLTNLMAGRLAMENKNFSVKDSHLRPEWNGEGDERADITIDQLMRMTSGLEWNENYDTGGDTPQMLYRQPNMPEYVADKPLEHTPGTYQEYSTGSTNLLCNAMQEKSGMGIDMAWRLIFKPLGMLSAEMAPDASGNLVCGSYTWATPRDWAKMGQFVANGGEINGEKLLPDGWLKESTTATKVSERDDPNSPAYGAGWWLNKSADGSLFFKDLPEDMIWADGHDGQYTVIIPSKNVVVVRQGFSENSTLESSGTLDVVRTALKSPEGEDEGSSGAGTATDTGAGYGYGAGAGAGYGY</sequence>
<evidence type="ECO:0000256" key="1">
    <source>
        <dbReference type="SAM" id="MobiDB-lite"/>
    </source>
</evidence>
<dbReference type="Gene3D" id="3.40.710.10">
    <property type="entry name" value="DD-peptidase/beta-lactamase superfamily"/>
    <property type="match status" value="1"/>
</dbReference>
<dbReference type="Proteomes" id="UP000285278">
    <property type="component" value="Unassembled WGS sequence"/>
</dbReference>
<dbReference type="Pfam" id="PF00144">
    <property type="entry name" value="Beta-lactamase"/>
    <property type="match status" value="1"/>
</dbReference>
<protein>
    <submittedName>
        <fullName evidence="3">Class C beta-lactamase-related serine hydrolase</fullName>
    </submittedName>
</protein>
<dbReference type="GO" id="GO:0016787">
    <property type="term" value="F:hydrolase activity"/>
    <property type="evidence" value="ECO:0007669"/>
    <property type="project" value="UniProtKB-KW"/>
</dbReference>